<reference evidence="1" key="1">
    <citation type="submission" date="2020-11" db="EMBL/GenBank/DDBJ databases">
        <authorList>
            <consortium name="DOE Joint Genome Institute"/>
            <person name="Ahrendt S."/>
            <person name="Riley R."/>
            <person name="Andreopoulos W."/>
            <person name="Labutti K."/>
            <person name="Pangilinan J."/>
            <person name="Ruiz-Duenas F.J."/>
            <person name="Barrasa J.M."/>
            <person name="Sanchez-Garcia M."/>
            <person name="Camarero S."/>
            <person name="Miyauchi S."/>
            <person name="Serrano A."/>
            <person name="Linde D."/>
            <person name="Babiker R."/>
            <person name="Drula E."/>
            <person name="Ayuso-Fernandez I."/>
            <person name="Pacheco R."/>
            <person name="Padilla G."/>
            <person name="Ferreira P."/>
            <person name="Barriuso J."/>
            <person name="Kellner H."/>
            <person name="Castanera R."/>
            <person name="Alfaro M."/>
            <person name="Ramirez L."/>
            <person name="Pisabarro A.G."/>
            <person name="Kuo A."/>
            <person name="Tritt A."/>
            <person name="Lipzen A."/>
            <person name="He G."/>
            <person name="Yan M."/>
            <person name="Ng V."/>
            <person name="Cullen D."/>
            <person name="Martin F."/>
            <person name="Rosso M.-N."/>
            <person name="Henrissat B."/>
            <person name="Hibbett D."/>
            <person name="Martinez A.T."/>
            <person name="Grigoriev I.V."/>
        </authorList>
    </citation>
    <scope>NUCLEOTIDE SEQUENCE</scope>
    <source>
        <strain evidence="1">MF-IS2</strain>
    </source>
</reference>
<comment type="caution">
    <text evidence="1">The sequence shown here is derived from an EMBL/GenBank/DDBJ whole genome shotgun (WGS) entry which is preliminary data.</text>
</comment>
<sequence length="81" mass="9420">MWREIGPGPNSQVRFTPDLWGMESMSNQLTFLIGFWSERSLAPEHTYITATGIYLEYTGCVPNWSGEPYDDDDMSNFSRRY</sequence>
<accession>A0A9P5X537</accession>
<keyword evidence="2" id="KW-1185">Reference proteome</keyword>
<protein>
    <submittedName>
        <fullName evidence="1">Uncharacterized protein</fullName>
    </submittedName>
</protein>
<dbReference type="EMBL" id="MU151434">
    <property type="protein sequence ID" value="KAF9443789.1"/>
    <property type="molecule type" value="Genomic_DNA"/>
</dbReference>
<evidence type="ECO:0000313" key="2">
    <source>
        <dbReference type="Proteomes" id="UP000807342"/>
    </source>
</evidence>
<dbReference type="AlphaFoldDB" id="A0A9P5X537"/>
<evidence type="ECO:0000313" key="1">
    <source>
        <dbReference type="EMBL" id="KAF9443789.1"/>
    </source>
</evidence>
<proteinExistence type="predicted"/>
<organism evidence="1 2">
    <name type="scientific">Macrolepiota fuliginosa MF-IS2</name>
    <dbReference type="NCBI Taxonomy" id="1400762"/>
    <lineage>
        <taxon>Eukaryota</taxon>
        <taxon>Fungi</taxon>
        <taxon>Dikarya</taxon>
        <taxon>Basidiomycota</taxon>
        <taxon>Agaricomycotina</taxon>
        <taxon>Agaricomycetes</taxon>
        <taxon>Agaricomycetidae</taxon>
        <taxon>Agaricales</taxon>
        <taxon>Agaricineae</taxon>
        <taxon>Agaricaceae</taxon>
        <taxon>Macrolepiota</taxon>
    </lineage>
</organism>
<dbReference type="Proteomes" id="UP000807342">
    <property type="component" value="Unassembled WGS sequence"/>
</dbReference>
<gene>
    <name evidence="1" type="ORF">P691DRAFT_383059</name>
</gene>
<name>A0A9P5X537_9AGAR</name>